<evidence type="ECO:0000313" key="13">
    <source>
        <dbReference type="EMBL" id="OQR98570.1"/>
    </source>
</evidence>
<dbReference type="PANTHER" id="PTHR31737:SF2">
    <property type="entry name" value="PROTEIN TOS1"/>
    <property type="match status" value="1"/>
</dbReference>
<dbReference type="Pfam" id="PF10287">
    <property type="entry name" value="YJL171C_Tos1_C"/>
    <property type="match status" value="1"/>
</dbReference>
<dbReference type="EMBL" id="KM038686">
    <property type="protein sequence ID" value="AIG56147.1"/>
    <property type="molecule type" value="Genomic_DNA"/>
</dbReference>
<dbReference type="OrthoDB" id="118256at2759"/>
<evidence type="ECO:0000256" key="9">
    <source>
        <dbReference type="ARBA" id="ARBA00023316"/>
    </source>
</evidence>
<feature type="domain" description="Apple" evidence="11">
    <location>
        <begin position="23"/>
        <end position="86"/>
    </location>
</feature>
<dbReference type="InterPro" id="IPR000177">
    <property type="entry name" value="Apple"/>
</dbReference>
<dbReference type="GO" id="GO:0042973">
    <property type="term" value="F:glucan endo-1,3-beta-D-glucosidase activity"/>
    <property type="evidence" value="ECO:0007669"/>
    <property type="project" value="UniProtKB-EC"/>
</dbReference>
<keyword evidence="8" id="KW-0326">Glycosidase</keyword>
<sequence>MLRVTLVGAVAAVVAAGGFPPICPNFIQNADYYGNDITSTARQNPSDCCADCLRTPTCWVFTHYNGRCYLKNRKSSLSSLAGGTVGVMDAPPLAIFNASTPTTAAVPTTVLKATATFTYKNRKTTGTYNMVTDINGCRKTATSSTGPIAPFHEDVSMVFRGPLNIHNIAVFTRTQGEWTKQSSYDGATGSNLVFMNNANPGKYNGQPPQIYAAADGIASSTTPTTFGGSLAGASDPNNKYGGPGVATGAEVNIMQAAQCTASNCKGYFSGPYALQGWAGSKIFATRVTMGSTGLPAIWLLNGQVLRTNQYGCNCRGVADPGGCGELDVAEVVTAGSAKLSTHYYHLDANPSSGDDTWASVQAGTELTYVTILDEATGTVKVMQFPGSAFSLFQTPTLSSTVVADLIAQ</sequence>
<dbReference type="EMBL" id="JNBR01000082">
    <property type="protein sequence ID" value="OQR98570.1"/>
    <property type="molecule type" value="Genomic_DNA"/>
</dbReference>
<dbReference type="Pfam" id="PF10290">
    <property type="entry name" value="YJL171C_Tos1_N"/>
    <property type="match status" value="1"/>
</dbReference>
<protein>
    <recommendedName>
        <fullName evidence="3">glucan endo-1,3-beta-D-glucosidase</fullName>
        <ecNumber evidence="3">3.2.1.39</ecNumber>
    </recommendedName>
</protein>
<accession>A0A0A7CMN8</accession>
<dbReference type="Gene3D" id="3.50.4.10">
    <property type="entry name" value="Hepatocyte Growth Factor"/>
    <property type="match status" value="1"/>
</dbReference>
<comment type="catalytic activity">
    <reaction evidence="1">
        <text>Hydrolysis of (1-&gt;3)-beta-D-glucosidic linkages in (1-&gt;3)-beta-D-glucans.</text>
        <dbReference type="EC" id="3.2.1.39"/>
    </reaction>
</comment>
<evidence type="ECO:0000256" key="3">
    <source>
        <dbReference type="ARBA" id="ARBA00012780"/>
    </source>
</evidence>
<keyword evidence="5" id="KW-0677">Repeat</keyword>
<gene>
    <name evidence="13" type="ORF">ACHHYP_08376</name>
</gene>
<keyword evidence="14" id="KW-1185">Reference proteome</keyword>
<dbReference type="GO" id="GO:0005576">
    <property type="term" value="C:extracellular region"/>
    <property type="evidence" value="ECO:0007669"/>
    <property type="project" value="InterPro"/>
</dbReference>
<dbReference type="AlphaFoldDB" id="A0A0A7CMN8"/>
<evidence type="ECO:0000256" key="7">
    <source>
        <dbReference type="ARBA" id="ARBA00023157"/>
    </source>
</evidence>
<organism evidence="12">
    <name type="scientific">Achlya hypogyna</name>
    <name type="common">Oomycete</name>
    <name type="synonym">Protoachlya hypogyna</name>
    <dbReference type="NCBI Taxonomy" id="1202772"/>
    <lineage>
        <taxon>Eukaryota</taxon>
        <taxon>Sar</taxon>
        <taxon>Stramenopiles</taxon>
        <taxon>Oomycota</taxon>
        <taxon>Saprolegniomycetes</taxon>
        <taxon>Saprolegniales</taxon>
        <taxon>Achlyaceae</taxon>
        <taxon>Achlya</taxon>
    </lineage>
</organism>
<dbReference type="EC" id="3.2.1.39" evidence="3"/>
<dbReference type="InterPro" id="IPR018805">
    <property type="entry name" value="YJL171C/Tos1_C"/>
</dbReference>
<dbReference type="STRING" id="1202772.A0A0A7CMN8"/>
<evidence type="ECO:0000256" key="2">
    <source>
        <dbReference type="ARBA" id="ARBA00006055"/>
    </source>
</evidence>
<evidence type="ECO:0000256" key="5">
    <source>
        <dbReference type="ARBA" id="ARBA00022737"/>
    </source>
</evidence>
<dbReference type="CDD" id="cd01100">
    <property type="entry name" value="APPLE_Factor_XI_like"/>
    <property type="match status" value="1"/>
</dbReference>
<keyword evidence="7" id="KW-1015">Disulfide bond</keyword>
<name>A0A0A7CMN8_ACHHY</name>
<keyword evidence="4 10" id="KW-0732">Signal</keyword>
<keyword evidence="6" id="KW-0378">Hydrolase</keyword>
<keyword evidence="9" id="KW-0961">Cell wall biogenesis/degradation</keyword>
<evidence type="ECO:0000256" key="8">
    <source>
        <dbReference type="ARBA" id="ARBA00023295"/>
    </source>
</evidence>
<feature type="chain" id="PRO_5002027328" description="glucan endo-1,3-beta-D-glucosidase" evidence="10">
    <location>
        <begin position="17"/>
        <end position="408"/>
    </location>
</feature>
<dbReference type="Pfam" id="PF14295">
    <property type="entry name" value="PAN_4"/>
    <property type="match status" value="1"/>
</dbReference>
<evidence type="ECO:0000256" key="4">
    <source>
        <dbReference type="ARBA" id="ARBA00022729"/>
    </source>
</evidence>
<feature type="signal peptide" evidence="10">
    <location>
        <begin position="1"/>
        <end position="16"/>
    </location>
</feature>
<evidence type="ECO:0000256" key="6">
    <source>
        <dbReference type="ARBA" id="ARBA00022801"/>
    </source>
</evidence>
<dbReference type="Proteomes" id="UP000243579">
    <property type="component" value="Unassembled WGS sequence"/>
</dbReference>
<evidence type="ECO:0000256" key="10">
    <source>
        <dbReference type="SAM" id="SignalP"/>
    </source>
</evidence>
<evidence type="ECO:0000313" key="14">
    <source>
        <dbReference type="Proteomes" id="UP000243579"/>
    </source>
</evidence>
<dbReference type="GO" id="GO:0006508">
    <property type="term" value="P:proteolysis"/>
    <property type="evidence" value="ECO:0007669"/>
    <property type="project" value="InterPro"/>
</dbReference>
<dbReference type="InterPro" id="IPR018807">
    <property type="entry name" value="YJL171C/Tos1_N"/>
</dbReference>
<comment type="similarity">
    <text evidence="2">Belongs to the PGA52 family.</text>
</comment>
<dbReference type="InterPro" id="IPR003609">
    <property type="entry name" value="Pan_app"/>
</dbReference>
<dbReference type="SMART" id="SM00223">
    <property type="entry name" value="APPLE"/>
    <property type="match status" value="1"/>
</dbReference>
<evidence type="ECO:0000256" key="1">
    <source>
        <dbReference type="ARBA" id="ARBA00000382"/>
    </source>
</evidence>
<reference evidence="12 14" key="1">
    <citation type="journal article" date="2014" name="Genome Biol. Evol.">
        <title>The secreted proteins of Achlya hypogyna and Thraustotheca clavata identify the ancestral oomycete secretome and reveal gene acquisitions by horizontal gene transfer.</title>
        <authorList>
            <person name="Misner I."/>
            <person name="Blouin N."/>
            <person name="Leonard G."/>
            <person name="Richards T.A."/>
            <person name="Lane C.E."/>
        </authorList>
    </citation>
    <scope>NUCLEOTIDE SEQUENCE</scope>
    <source>
        <strain evidence="12 14">ATCC 48635</strain>
    </source>
</reference>
<dbReference type="GO" id="GO:0071555">
    <property type="term" value="P:cell wall organization"/>
    <property type="evidence" value="ECO:0007669"/>
    <property type="project" value="UniProtKB-KW"/>
</dbReference>
<evidence type="ECO:0000313" key="12">
    <source>
        <dbReference type="EMBL" id="AIG56147.1"/>
    </source>
</evidence>
<proteinExistence type="inferred from homology"/>
<evidence type="ECO:0000259" key="11">
    <source>
        <dbReference type="SMART" id="SM00223"/>
    </source>
</evidence>
<dbReference type="PANTHER" id="PTHR31737">
    <property type="entry name" value="PROTEIN TOS1"/>
    <property type="match status" value="1"/>
</dbReference>